<dbReference type="Proteomes" id="UP000198556">
    <property type="component" value="Unassembled WGS sequence"/>
</dbReference>
<evidence type="ECO:0000256" key="1">
    <source>
        <dbReference type="ARBA" id="ARBA00009497"/>
    </source>
</evidence>
<dbReference type="AlphaFoldDB" id="A0A1H9LIR5"/>
<dbReference type="SUPFAM" id="SSF47240">
    <property type="entry name" value="Ferritin-like"/>
    <property type="match status" value="1"/>
</dbReference>
<sequence>MELVGKLNRHLANWFVMYTKLHSYHWYVNGSSFFVLHKRFAKLNRYSHEVIDEVAEQILVMKNTPIATIAEALKLATVAEALDSATLAEETNVKNSEEMVKQIIIDFRILIIELTEIIELAEIQKYQGIADMALGIQSKLETEIWKLSSCLTGE</sequence>
<name>A0A1H9LIR5_9LACT</name>
<dbReference type="InterPro" id="IPR008331">
    <property type="entry name" value="Ferritin_DPS_dom"/>
</dbReference>
<protein>
    <submittedName>
        <fullName evidence="4">Starvation-inducible DNA-binding protein</fullName>
    </submittedName>
</protein>
<accession>A0A1H9LIR5</accession>
<dbReference type="Pfam" id="PF00210">
    <property type="entry name" value="Ferritin"/>
    <property type="match status" value="1"/>
</dbReference>
<dbReference type="PRINTS" id="PR01346">
    <property type="entry name" value="HELNAPAPROT"/>
</dbReference>
<dbReference type="PANTHER" id="PTHR42932">
    <property type="entry name" value="GENERAL STRESS PROTEIN 20U"/>
    <property type="match status" value="1"/>
</dbReference>
<dbReference type="PANTHER" id="PTHR42932:SF1">
    <property type="entry name" value="GENERAL STRESS PROTEIN 20U"/>
    <property type="match status" value="1"/>
</dbReference>
<dbReference type="EMBL" id="FOGF01000019">
    <property type="protein sequence ID" value="SER11015.1"/>
    <property type="molecule type" value="Genomic_DNA"/>
</dbReference>
<dbReference type="STRING" id="137733.SAMN05421767_11932"/>
<evidence type="ECO:0000313" key="4">
    <source>
        <dbReference type="EMBL" id="SER11015.1"/>
    </source>
</evidence>
<dbReference type="PIRSF" id="PIRSF005900">
    <property type="entry name" value="Dps"/>
    <property type="match status" value="1"/>
</dbReference>
<dbReference type="Gene3D" id="1.20.1260.10">
    <property type="match status" value="1"/>
</dbReference>
<dbReference type="RefSeq" id="WP_089746713.1">
    <property type="nucleotide sequence ID" value="NZ_FOGF01000019.1"/>
</dbReference>
<dbReference type="GO" id="GO:0003677">
    <property type="term" value="F:DNA binding"/>
    <property type="evidence" value="ECO:0007669"/>
    <property type="project" value="UniProtKB-KW"/>
</dbReference>
<keyword evidence="5" id="KW-1185">Reference proteome</keyword>
<feature type="domain" description="Ferritin/DPS" evidence="3">
    <location>
        <begin position="6"/>
        <end position="151"/>
    </location>
</feature>
<organism evidence="4 5">
    <name type="scientific">Granulicatella balaenopterae</name>
    <dbReference type="NCBI Taxonomy" id="137733"/>
    <lineage>
        <taxon>Bacteria</taxon>
        <taxon>Bacillati</taxon>
        <taxon>Bacillota</taxon>
        <taxon>Bacilli</taxon>
        <taxon>Lactobacillales</taxon>
        <taxon>Carnobacteriaceae</taxon>
        <taxon>Granulicatella</taxon>
    </lineage>
</organism>
<dbReference type="InterPro" id="IPR009078">
    <property type="entry name" value="Ferritin-like_SF"/>
</dbReference>
<gene>
    <name evidence="4" type="ORF">SAMN05421767_11932</name>
</gene>
<dbReference type="OrthoDB" id="9797023at2"/>
<dbReference type="InterPro" id="IPR012347">
    <property type="entry name" value="Ferritin-like"/>
</dbReference>
<evidence type="ECO:0000256" key="2">
    <source>
        <dbReference type="RuleBase" id="RU003875"/>
    </source>
</evidence>
<reference evidence="4 5" key="1">
    <citation type="submission" date="2016-10" db="EMBL/GenBank/DDBJ databases">
        <authorList>
            <person name="de Groot N.N."/>
        </authorList>
    </citation>
    <scope>NUCLEOTIDE SEQUENCE [LARGE SCALE GENOMIC DNA]</scope>
    <source>
        <strain evidence="4 5">DSM 15827</strain>
    </source>
</reference>
<evidence type="ECO:0000259" key="3">
    <source>
        <dbReference type="Pfam" id="PF00210"/>
    </source>
</evidence>
<dbReference type="InterPro" id="IPR002177">
    <property type="entry name" value="DPS_DNA-bd"/>
</dbReference>
<comment type="similarity">
    <text evidence="1 2">Belongs to the Dps family.</text>
</comment>
<evidence type="ECO:0000313" key="5">
    <source>
        <dbReference type="Proteomes" id="UP000198556"/>
    </source>
</evidence>
<proteinExistence type="inferred from homology"/>
<keyword evidence="4" id="KW-0238">DNA-binding</keyword>
<dbReference type="GO" id="GO:0008199">
    <property type="term" value="F:ferric iron binding"/>
    <property type="evidence" value="ECO:0007669"/>
    <property type="project" value="InterPro"/>
</dbReference>